<dbReference type="Gene3D" id="2.160.20.10">
    <property type="entry name" value="Single-stranded right-handed beta-helix, Pectin lyase-like"/>
    <property type="match status" value="2"/>
</dbReference>
<evidence type="ECO:0000259" key="2">
    <source>
        <dbReference type="Pfam" id="PF12708"/>
    </source>
</evidence>
<dbReference type="Proteomes" id="UP001629113">
    <property type="component" value="Unassembled WGS sequence"/>
</dbReference>
<dbReference type="InterPro" id="IPR039279">
    <property type="entry name" value="QRT3-like"/>
</dbReference>
<name>A0ABR4PTG4_9HELO</name>
<evidence type="ECO:0000313" key="3">
    <source>
        <dbReference type="EMBL" id="KAL3426659.1"/>
    </source>
</evidence>
<feature type="domain" description="Rhamnogalacturonase A/B/Epimerase-like pectate lyase" evidence="2">
    <location>
        <begin position="67"/>
        <end position="285"/>
    </location>
</feature>
<accession>A0ABR4PTG4</accession>
<proteinExistence type="predicted"/>
<dbReference type="InterPro" id="IPR012334">
    <property type="entry name" value="Pectin_lyas_fold"/>
</dbReference>
<dbReference type="Pfam" id="PF12708">
    <property type="entry name" value="Pect-lyase_RHGA_epim"/>
    <property type="match status" value="2"/>
</dbReference>
<feature type="chain" id="PRO_5045440879" description="Rhamnogalacturonase A/B/Epimerase-like pectate lyase domain-containing protein" evidence="1">
    <location>
        <begin position="19"/>
        <end position="811"/>
    </location>
</feature>
<dbReference type="PANTHER" id="PTHR33928">
    <property type="entry name" value="POLYGALACTURONASE QRT3"/>
    <property type="match status" value="1"/>
</dbReference>
<feature type="domain" description="Rhamnogalacturonase A/B/Epimerase-like pectate lyase" evidence="2">
    <location>
        <begin position="448"/>
        <end position="509"/>
    </location>
</feature>
<reference evidence="3 4" key="1">
    <citation type="submission" date="2024-06" db="EMBL/GenBank/DDBJ databases">
        <title>Complete genome of Phlyctema vagabunda strain 19-DSS-EL-015.</title>
        <authorList>
            <person name="Fiorenzani C."/>
        </authorList>
    </citation>
    <scope>NUCLEOTIDE SEQUENCE [LARGE SCALE GENOMIC DNA]</scope>
    <source>
        <strain evidence="3 4">19-DSS-EL-015</strain>
    </source>
</reference>
<dbReference type="InterPro" id="IPR011050">
    <property type="entry name" value="Pectin_lyase_fold/virulence"/>
</dbReference>
<feature type="signal peptide" evidence="1">
    <location>
        <begin position="1"/>
        <end position="18"/>
    </location>
</feature>
<dbReference type="InterPro" id="IPR024535">
    <property type="entry name" value="RHGA/B-epi-like_pectate_lyase"/>
</dbReference>
<comment type="caution">
    <text evidence="3">The sequence shown here is derived from an EMBL/GenBank/DDBJ whole genome shotgun (WGS) entry which is preliminary data.</text>
</comment>
<dbReference type="CDD" id="cd23668">
    <property type="entry name" value="GH55_beta13glucanase-like"/>
    <property type="match status" value="1"/>
</dbReference>
<evidence type="ECO:0000313" key="4">
    <source>
        <dbReference type="Proteomes" id="UP001629113"/>
    </source>
</evidence>
<keyword evidence="4" id="KW-1185">Reference proteome</keyword>
<protein>
    <recommendedName>
        <fullName evidence="2">Rhamnogalacturonase A/B/Epimerase-like pectate lyase domain-containing protein</fullName>
    </recommendedName>
</protein>
<dbReference type="SUPFAM" id="SSF51126">
    <property type="entry name" value="Pectin lyase-like"/>
    <property type="match status" value="2"/>
</dbReference>
<dbReference type="EMBL" id="JBFCZG010000001">
    <property type="protein sequence ID" value="KAL3426659.1"/>
    <property type="molecule type" value="Genomic_DNA"/>
</dbReference>
<keyword evidence="1" id="KW-0732">Signal</keyword>
<sequence length="811" mass="87296">MKFFKFFALSATLSLTAAKLEKRQDGAPATFWREAIAHNGRPGYLNSEDASLYSVWRDVRNTSFAGGVVGDGITDDSPAIQNAINFATGEVLYYRTGTAAQSSVPAIVYIPGGTYLIKNSLQVPVQTMIVGDPLNMPVLIADPSLGQNSIIYVYDSGNGLQPTTQFFHGLRNLIFDTTRVPANISGNGINLPGSQACAFQNLHFKMTVGSQHLGIQMYGPNDAGGSGLIIGDMTFHGGGTGIRLNNQQYNFKNMSFDSVATAINVHHVFSATLQQMEFKNCGIAVDMSSADVGGSVSLLDSTCSQSLGLRRNASSTVMKSRGSGSGDFTLVVENFKNKNCGASVTNADGKTLLSGSVKGVWVLGPTFGDTPSNSTNFNTTISLANTTISTGIFTNTTAVKNGTNSTVAGVFMDVKRPSVLTDKDGSYFTMQIPQYEEYDVSQFSDVKSDFGAIGDGKTDDTAAIQAALLANAGNKITFLPQGTYLIYQTIYVPPGSIMVGEVWSVLNAAGSHFSDASNPQVMLRVGHPGEVGVAQFTDLLFSVYGVLPGAILVEVSMAGEKPGDVGFWNTHYRIGGWIGSGDIRRKCQTDDTTKCKAAFLMLHLTQTSSVYLENIWGWTADHDIDGGPNMNIATGRGVLIEATAGTWLVGTGFEHNTLYQYQLVEAENVYMGLQQSETPYWQGPDSPNKAPDPWAPDARYNDPEFSDCGSNAQCNMAWMMRIVGGKRIFAYNSAFWVFFNHWAPGNYLVSIGQDQVGQEKCTAVESGTTDLYYFNINTRSCDYMVFDNNRTQTTQMNAPGSWGGAAGAYLA</sequence>
<gene>
    <name evidence="3" type="ORF">PVAG01_00167</name>
</gene>
<evidence type="ECO:0000256" key="1">
    <source>
        <dbReference type="SAM" id="SignalP"/>
    </source>
</evidence>
<organism evidence="3 4">
    <name type="scientific">Phlyctema vagabunda</name>
    <dbReference type="NCBI Taxonomy" id="108571"/>
    <lineage>
        <taxon>Eukaryota</taxon>
        <taxon>Fungi</taxon>
        <taxon>Dikarya</taxon>
        <taxon>Ascomycota</taxon>
        <taxon>Pezizomycotina</taxon>
        <taxon>Leotiomycetes</taxon>
        <taxon>Helotiales</taxon>
        <taxon>Dermateaceae</taxon>
        <taxon>Phlyctema</taxon>
    </lineage>
</organism>
<dbReference type="PANTHER" id="PTHR33928:SF2">
    <property type="entry name" value="PECTATE LYASE SUPERFAMILY PROTEIN DOMAIN-CONTAINING PROTEIN-RELATED"/>
    <property type="match status" value="1"/>
</dbReference>